<dbReference type="InterPro" id="IPR036890">
    <property type="entry name" value="HATPase_C_sf"/>
</dbReference>
<dbReference type="EMBL" id="CP011371">
    <property type="protein sequence ID" value="AKJ27114.1"/>
    <property type="molecule type" value="Genomic_DNA"/>
</dbReference>
<dbReference type="GO" id="GO:0046983">
    <property type="term" value="F:protein dimerization activity"/>
    <property type="evidence" value="ECO:0007669"/>
    <property type="project" value="InterPro"/>
</dbReference>
<dbReference type="PROSITE" id="PS50885">
    <property type="entry name" value="HAMP"/>
    <property type="match status" value="1"/>
</dbReference>
<feature type="coiled-coil region" evidence="18">
    <location>
        <begin position="245"/>
        <end position="279"/>
    </location>
</feature>
<comment type="cofactor">
    <cofactor evidence="2">
        <name>[4Fe-4S] cluster</name>
        <dbReference type="ChEBI" id="CHEBI:49883"/>
    </cofactor>
</comment>
<name>A0A0G3BCL6_9BURK</name>
<dbReference type="CDD" id="cd06225">
    <property type="entry name" value="HAMP"/>
    <property type="match status" value="1"/>
</dbReference>
<comment type="function">
    <text evidence="16">Member of the two-component regulatory system NreB/NreC involved in the control of dissimilatory nitrate/nitrite reduction in response to oxygen. NreB functions as a direct oxygen sensor histidine kinase which is autophosphorylated, in the absence of oxygen, probably at the conserved histidine residue, and transfers its phosphate group probably to a conserved aspartate residue of NreC. NreB/NreC activates the expression of the nitrate (narGHJI) and nitrite (nir) reductase operons, as well as the putative nitrate transporter gene narT.</text>
</comment>
<evidence type="ECO:0000256" key="12">
    <source>
        <dbReference type="ARBA" id="ARBA00022777"/>
    </source>
</evidence>
<dbReference type="PANTHER" id="PTHR24421">
    <property type="entry name" value="NITRATE/NITRITE SENSOR PROTEIN NARX-RELATED"/>
    <property type="match status" value="1"/>
</dbReference>
<dbReference type="InterPro" id="IPR003660">
    <property type="entry name" value="HAMP_dom"/>
</dbReference>
<protein>
    <recommendedName>
        <fullName evidence="6">Oxygen sensor histidine kinase NreB</fullName>
        <ecNumber evidence="5">2.7.13.3</ecNumber>
    </recommendedName>
    <alternativeName>
        <fullName evidence="17">Nitrogen regulation protein B</fullName>
    </alternativeName>
</protein>
<dbReference type="Gene3D" id="1.20.5.1930">
    <property type="match status" value="1"/>
</dbReference>
<dbReference type="InterPro" id="IPR003594">
    <property type="entry name" value="HATPase_dom"/>
</dbReference>
<accession>A0A0G3BCL6</accession>
<reference evidence="22 23" key="1">
    <citation type="submission" date="2015-05" db="EMBL/GenBank/DDBJ databases">
        <authorList>
            <person name="Tang B."/>
            <person name="Yu Y."/>
        </authorList>
    </citation>
    <scope>NUCLEOTIDE SEQUENCE [LARGE SCALE GENOMIC DNA]</scope>
    <source>
        <strain evidence="22 23">DSM 7029</strain>
    </source>
</reference>
<dbReference type="SMART" id="SM00304">
    <property type="entry name" value="HAMP"/>
    <property type="match status" value="1"/>
</dbReference>
<evidence type="ECO:0000256" key="19">
    <source>
        <dbReference type="SAM" id="Phobius"/>
    </source>
</evidence>
<dbReference type="EC" id="2.7.13.3" evidence="5"/>
<evidence type="ECO:0000256" key="17">
    <source>
        <dbReference type="ARBA" id="ARBA00030800"/>
    </source>
</evidence>
<dbReference type="InterPro" id="IPR005467">
    <property type="entry name" value="His_kinase_dom"/>
</dbReference>
<dbReference type="Pfam" id="PF07730">
    <property type="entry name" value="HisKA_3"/>
    <property type="match status" value="1"/>
</dbReference>
<dbReference type="Proteomes" id="UP000035352">
    <property type="component" value="Chromosome"/>
</dbReference>
<evidence type="ECO:0000256" key="8">
    <source>
        <dbReference type="ARBA" id="ARBA00022490"/>
    </source>
</evidence>
<evidence type="ECO:0000256" key="18">
    <source>
        <dbReference type="SAM" id="Coils"/>
    </source>
</evidence>
<keyword evidence="19" id="KW-0812">Transmembrane</keyword>
<keyword evidence="12 22" id="KW-0418">Kinase</keyword>
<dbReference type="Pfam" id="PF00672">
    <property type="entry name" value="HAMP"/>
    <property type="match status" value="1"/>
</dbReference>
<evidence type="ECO:0000256" key="4">
    <source>
        <dbReference type="ARBA" id="ARBA00004496"/>
    </source>
</evidence>
<evidence type="ECO:0000259" key="20">
    <source>
        <dbReference type="PROSITE" id="PS50109"/>
    </source>
</evidence>
<dbReference type="PROSITE" id="PS50109">
    <property type="entry name" value="HIS_KIN"/>
    <property type="match status" value="1"/>
</dbReference>
<feature type="domain" description="Histidine kinase" evidence="20">
    <location>
        <begin position="402"/>
        <end position="490"/>
    </location>
</feature>
<dbReference type="PATRIC" id="fig|413882.6.peg.446"/>
<keyword evidence="18" id="KW-0175">Coiled coil</keyword>
<evidence type="ECO:0000313" key="23">
    <source>
        <dbReference type="Proteomes" id="UP000035352"/>
    </source>
</evidence>
<evidence type="ECO:0000259" key="21">
    <source>
        <dbReference type="PROSITE" id="PS50885"/>
    </source>
</evidence>
<evidence type="ECO:0000256" key="10">
    <source>
        <dbReference type="ARBA" id="ARBA00022679"/>
    </source>
</evidence>
<keyword evidence="23" id="KW-1185">Reference proteome</keyword>
<evidence type="ECO:0000256" key="16">
    <source>
        <dbReference type="ARBA" id="ARBA00024827"/>
    </source>
</evidence>
<dbReference type="PANTHER" id="PTHR24421:SF58">
    <property type="entry name" value="SIGNAL TRANSDUCTION HISTIDINE-PROTEIN KINASE_PHOSPHATASE UHPB"/>
    <property type="match status" value="1"/>
</dbReference>
<keyword evidence="14" id="KW-0902">Two-component regulatory system</keyword>
<evidence type="ECO:0000256" key="9">
    <source>
        <dbReference type="ARBA" id="ARBA00022553"/>
    </source>
</evidence>
<evidence type="ECO:0000256" key="5">
    <source>
        <dbReference type="ARBA" id="ARBA00012438"/>
    </source>
</evidence>
<dbReference type="SUPFAM" id="SSF158472">
    <property type="entry name" value="HAMP domain-like"/>
    <property type="match status" value="1"/>
</dbReference>
<proteinExistence type="predicted"/>
<keyword evidence="11" id="KW-0479">Metal-binding</keyword>
<gene>
    <name evidence="22" type="ORF">AAW51_0423</name>
</gene>
<dbReference type="InterPro" id="IPR050482">
    <property type="entry name" value="Sensor_HK_TwoCompSys"/>
</dbReference>
<keyword evidence="9" id="KW-0597">Phosphoprotein</keyword>
<comment type="subcellular location">
    <subcellularLocation>
        <location evidence="4">Cytoplasm</location>
    </subcellularLocation>
    <subcellularLocation>
        <location evidence="3">Membrane</location>
    </subcellularLocation>
</comment>
<dbReference type="SMART" id="SM00387">
    <property type="entry name" value="HATPase_c"/>
    <property type="match status" value="1"/>
</dbReference>
<organism evidence="22 23">
    <name type="scientific">Caldimonas brevitalea</name>
    <dbReference type="NCBI Taxonomy" id="413882"/>
    <lineage>
        <taxon>Bacteria</taxon>
        <taxon>Pseudomonadati</taxon>
        <taxon>Pseudomonadota</taxon>
        <taxon>Betaproteobacteria</taxon>
        <taxon>Burkholderiales</taxon>
        <taxon>Sphaerotilaceae</taxon>
        <taxon>Caldimonas</taxon>
    </lineage>
</organism>
<evidence type="ECO:0000256" key="11">
    <source>
        <dbReference type="ARBA" id="ARBA00022723"/>
    </source>
</evidence>
<dbReference type="STRING" id="413882.AAW51_0423"/>
<keyword evidence="19" id="KW-0472">Membrane</keyword>
<dbReference type="PRINTS" id="PR00344">
    <property type="entry name" value="BCTRLSENSOR"/>
</dbReference>
<keyword evidence="15" id="KW-0411">Iron-sulfur</keyword>
<sequence>MRTGRRGHSITALVVALAVIPALLMWVAVSAAIYLARLNEIRSDIQDRGRLLAATLAEASRYAVVSGNAPALSAVIHGLLATERSIAAVEVLDDTRQRIAEARTAEDHSGALPFEHPIQALAIDVDMFDDPAAPHLTGAGRDLQVKAGDVLGHVRVLMSPEPLLEAKRRNLYLAGLVTLVAAIVSGVVALLLARRIHGPLSAVMAALRDIREGRYQLRLPASRGGELGELQEAIVAMAGELAESRQALEAKVARRTEELQRALQAAREAEDEKRRLLAHGNALVEEERRRIAIEIHDQLNASLIAVRLGAAALCSHGDTPVPQAEVEAIAQRITKTADQLYDSARRIVKELRPEVLDTLGFRGAVAEAVRDFDTLHPGCRFELIVDERFPNLPHPLAINAYRIVQEALSNIAKHAGATAASVCLAVDEQRGALIMAASDNGRGLQPAWNQGSGLGLIGIRERALAAGGTLSVETLPSGGTRLEVRFPWPSGGGA</sequence>
<dbReference type="GO" id="GO:0016020">
    <property type="term" value="C:membrane"/>
    <property type="evidence" value="ECO:0007669"/>
    <property type="project" value="UniProtKB-SubCell"/>
</dbReference>
<comment type="catalytic activity">
    <reaction evidence="1">
        <text>ATP + protein L-histidine = ADP + protein N-phospho-L-histidine.</text>
        <dbReference type="EC" id="2.7.13.3"/>
    </reaction>
</comment>
<keyword evidence="10" id="KW-0808">Transferase</keyword>
<dbReference type="GO" id="GO:0005737">
    <property type="term" value="C:cytoplasm"/>
    <property type="evidence" value="ECO:0007669"/>
    <property type="project" value="UniProtKB-SubCell"/>
</dbReference>
<feature type="transmembrane region" description="Helical" evidence="19">
    <location>
        <begin position="171"/>
        <end position="193"/>
    </location>
</feature>
<keyword evidence="7" id="KW-0004">4Fe-4S</keyword>
<evidence type="ECO:0000313" key="22">
    <source>
        <dbReference type="EMBL" id="AKJ27114.1"/>
    </source>
</evidence>
<evidence type="ECO:0000256" key="15">
    <source>
        <dbReference type="ARBA" id="ARBA00023014"/>
    </source>
</evidence>
<evidence type="ECO:0000256" key="3">
    <source>
        <dbReference type="ARBA" id="ARBA00004370"/>
    </source>
</evidence>
<dbReference type="KEGG" id="pbh:AAW51_0423"/>
<keyword evidence="19" id="KW-1133">Transmembrane helix</keyword>
<dbReference type="CDD" id="cd16917">
    <property type="entry name" value="HATPase_UhpB-NarQ-NarX-like"/>
    <property type="match status" value="1"/>
</dbReference>
<evidence type="ECO:0000256" key="6">
    <source>
        <dbReference type="ARBA" id="ARBA00017322"/>
    </source>
</evidence>
<dbReference type="GO" id="GO:0000155">
    <property type="term" value="F:phosphorelay sensor kinase activity"/>
    <property type="evidence" value="ECO:0007669"/>
    <property type="project" value="InterPro"/>
</dbReference>
<dbReference type="Gene3D" id="6.10.340.10">
    <property type="match status" value="1"/>
</dbReference>
<evidence type="ECO:0000256" key="1">
    <source>
        <dbReference type="ARBA" id="ARBA00000085"/>
    </source>
</evidence>
<keyword evidence="8" id="KW-0963">Cytoplasm</keyword>
<dbReference type="GO" id="GO:0051539">
    <property type="term" value="F:4 iron, 4 sulfur cluster binding"/>
    <property type="evidence" value="ECO:0007669"/>
    <property type="project" value="UniProtKB-KW"/>
</dbReference>
<dbReference type="GO" id="GO:0046872">
    <property type="term" value="F:metal ion binding"/>
    <property type="evidence" value="ECO:0007669"/>
    <property type="project" value="UniProtKB-KW"/>
</dbReference>
<dbReference type="Gene3D" id="3.30.565.10">
    <property type="entry name" value="Histidine kinase-like ATPase, C-terminal domain"/>
    <property type="match status" value="1"/>
</dbReference>
<dbReference type="AlphaFoldDB" id="A0A0G3BCL6"/>
<dbReference type="Pfam" id="PF02518">
    <property type="entry name" value="HATPase_c"/>
    <property type="match status" value="1"/>
</dbReference>
<evidence type="ECO:0000256" key="14">
    <source>
        <dbReference type="ARBA" id="ARBA00023012"/>
    </source>
</evidence>
<dbReference type="InterPro" id="IPR011712">
    <property type="entry name" value="Sig_transdc_His_kin_sub3_dim/P"/>
</dbReference>
<evidence type="ECO:0000256" key="2">
    <source>
        <dbReference type="ARBA" id="ARBA00001966"/>
    </source>
</evidence>
<evidence type="ECO:0000256" key="13">
    <source>
        <dbReference type="ARBA" id="ARBA00023004"/>
    </source>
</evidence>
<keyword evidence="13" id="KW-0408">Iron</keyword>
<feature type="domain" description="HAMP" evidence="21">
    <location>
        <begin position="194"/>
        <end position="246"/>
    </location>
</feature>
<feature type="transmembrane region" description="Helical" evidence="19">
    <location>
        <begin position="12"/>
        <end position="36"/>
    </location>
</feature>
<evidence type="ECO:0000256" key="7">
    <source>
        <dbReference type="ARBA" id="ARBA00022485"/>
    </source>
</evidence>
<dbReference type="SUPFAM" id="SSF55874">
    <property type="entry name" value="ATPase domain of HSP90 chaperone/DNA topoisomerase II/histidine kinase"/>
    <property type="match status" value="1"/>
</dbReference>
<dbReference type="InterPro" id="IPR004358">
    <property type="entry name" value="Sig_transdc_His_kin-like_C"/>
</dbReference>